<evidence type="ECO:0000256" key="1">
    <source>
        <dbReference type="ARBA" id="ARBA00004308"/>
    </source>
</evidence>
<accession>A0A1Y5S706</accession>
<dbReference type="AlphaFoldDB" id="A0A1Y5S706"/>
<evidence type="ECO:0000313" key="7">
    <source>
        <dbReference type="Proteomes" id="UP000193870"/>
    </source>
</evidence>
<dbReference type="EMBL" id="FWFV01000003">
    <property type="protein sequence ID" value="SLN33890.1"/>
    <property type="molecule type" value="Genomic_DNA"/>
</dbReference>
<dbReference type="SUPFAM" id="SSF53850">
    <property type="entry name" value="Periplasmic binding protein-like II"/>
    <property type="match status" value="1"/>
</dbReference>
<keyword evidence="4" id="KW-0997">Cell inner membrane</keyword>
<keyword evidence="5" id="KW-0472">Membrane</keyword>
<dbReference type="Proteomes" id="UP000193870">
    <property type="component" value="Unassembled WGS sequence"/>
</dbReference>
<evidence type="ECO:0000313" key="6">
    <source>
        <dbReference type="EMBL" id="SLN33890.1"/>
    </source>
</evidence>
<organism evidence="6 7">
    <name type="scientific">Palleronia marisminoris</name>
    <dbReference type="NCBI Taxonomy" id="315423"/>
    <lineage>
        <taxon>Bacteria</taxon>
        <taxon>Pseudomonadati</taxon>
        <taxon>Pseudomonadota</taxon>
        <taxon>Alphaproteobacteria</taxon>
        <taxon>Rhodobacterales</taxon>
        <taxon>Roseobacteraceae</taxon>
        <taxon>Palleronia</taxon>
    </lineage>
</organism>
<gene>
    <name evidence="6" type="primary">nrtA</name>
    <name evidence="6" type="ORF">PAM7066_01398</name>
</gene>
<dbReference type="Gene3D" id="3.40.190.10">
    <property type="entry name" value="Periplasmic binding protein-like II"/>
    <property type="match status" value="2"/>
</dbReference>
<evidence type="ECO:0000256" key="3">
    <source>
        <dbReference type="ARBA" id="ARBA00022475"/>
    </source>
</evidence>
<protein>
    <submittedName>
        <fullName evidence="6">Nitrate transport protein NrtA</fullName>
    </submittedName>
</protein>
<proteinExistence type="predicted"/>
<dbReference type="OrthoDB" id="570524at2"/>
<dbReference type="PANTHER" id="PTHR30024">
    <property type="entry name" value="ALIPHATIC SULFONATES-BINDING PROTEIN-RELATED"/>
    <property type="match status" value="1"/>
</dbReference>
<keyword evidence="2" id="KW-0813">Transport</keyword>
<dbReference type="STRING" id="315423.SAMN04488020_103118"/>
<dbReference type="Pfam" id="PF13379">
    <property type="entry name" value="NMT1_2"/>
    <property type="match status" value="1"/>
</dbReference>
<dbReference type="PANTHER" id="PTHR30024:SF43">
    <property type="entry name" value="BLL4572 PROTEIN"/>
    <property type="match status" value="1"/>
</dbReference>
<comment type="subcellular location">
    <subcellularLocation>
        <location evidence="1">Endomembrane system</location>
    </subcellularLocation>
</comment>
<evidence type="ECO:0000256" key="5">
    <source>
        <dbReference type="ARBA" id="ARBA00023136"/>
    </source>
</evidence>
<dbReference type="InterPro" id="IPR044527">
    <property type="entry name" value="NrtA/CpmA_ABC-bd_dom"/>
</dbReference>
<dbReference type="RefSeq" id="WP_085853411.1">
    <property type="nucleotide sequence ID" value="NZ_FOPF01000003.1"/>
</dbReference>
<keyword evidence="7" id="KW-1185">Reference proteome</keyword>
<sequence>MRATALPVGFLPLVDAAPLIVAEEMGFAAEEGLALDFLRAPSWASLRDALVHGQVRAAHMLAPVPIASALGVGGGNTPLAALSVLSVNGNVVGVSAALAERMREAGHRFGFDDAAAAGQALIAAAEMPLRIGVPFPFSMHAELIYHWLSALGLPSPQSLIVRTVPPPLMAEAIRAHEIDAFCVGEPWGTAAVEGGVGELLLPGNAIWAFAPEKILAARADWADEAPDLSARLVRSVWRAGRWLDAGAANRSLAADLMSRPHYLNLAPDLIERALSGRIVVSPRGETRATPRFVVFHEGAAAFPWRSQAAWIGARIAGRMGLDQARAMAAAAGTFRSDLFREALSTTGAILPAASARIEGALAADQAVPAMSGSLTLCRDAFFDGAAFDPAFLNRP</sequence>
<evidence type="ECO:0000256" key="2">
    <source>
        <dbReference type="ARBA" id="ARBA00022448"/>
    </source>
</evidence>
<reference evidence="6 7" key="1">
    <citation type="submission" date="2017-03" db="EMBL/GenBank/DDBJ databases">
        <authorList>
            <person name="Afonso C.L."/>
            <person name="Miller P.J."/>
            <person name="Scott M.A."/>
            <person name="Spackman E."/>
            <person name="Goraichik I."/>
            <person name="Dimitrov K.M."/>
            <person name="Suarez D.L."/>
            <person name="Swayne D.E."/>
        </authorList>
    </citation>
    <scope>NUCLEOTIDE SEQUENCE [LARGE SCALE GENOMIC DNA]</scope>
    <source>
        <strain evidence="6 7">CECT 7066</strain>
    </source>
</reference>
<keyword evidence="3" id="KW-1003">Cell membrane</keyword>
<evidence type="ECO:0000256" key="4">
    <source>
        <dbReference type="ARBA" id="ARBA00022519"/>
    </source>
</evidence>
<dbReference type="CDD" id="cd13553">
    <property type="entry name" value="PBP2_NrtA_CpmA_like"/>
    <property type="match status" value="1"/>
</dbReference>
<name>A0A1Y5S706_9RHOB</name>
<dbReference type="GO" id="GO:0012505">
    <property type="term" value="C:endomembrane system"/>
    <property type="evidence" value="ECO:0007669"/>
    <property type="project" value="UniProtKB-SubCell"/>
</dbReference>